<evidence type="ECO:0000313" key="2">
    <source>
        <dbReference type="EMBL" id="KAK2772404.1"/>
    </source>
</evidence>
<protein>
    <submittedName>
        <fullName evidence="2">Uncharacterized protein</fullName>
    </submittedName>
</protein>
<accession>A0AAD9YP69</accession>
<dbReference type="AlphaFoldDB" id="A0AAD9YP69"/>
<feature type="region of interest" description="Disordered" evidence="1">
    <location>
        <begin position="1"/>
        <end position="21"/>
    </location>
</feature>
<keyword evidence="3" id="KW-1185">Reference proteome</keyword>
<dbReference type="EMBL" id="VYYT01000068">
    <property type="protein sequence ID" value="KAK2772404.1"/>
    <property type="molecule type" value="Genomic_DNA"/>
</dbReference>
<feature type="compositionally biased region" description="Polar residues" evidence="1">
    <location>
        <begin position="234"/>
        <end position="247"/>
    </location>
</feature>
<sequence length="301" mass="32999">MSVKGKVETLSQRQKGRRWKKRSAVANGHAVRCGALRCDAVDAVRREVARQESLEDGRTWVVGIARLQDWTCEEDGGIGVSHLLGTADIRWSSSLDSGIRKEMVVAPSVMRPIWMSALYVCRRTDGRLDVFFSMRCSGGDVVDKVGRQERPGRRLEGRQWFVVGMVWCGEEVVEGRERRRQKSAAGKDGNGSGGTQVSDWVLAPVEDVPTPRRMWRSDGGGQSQSQRHRPQVSPGPQASSGQLQQQDGDAVSIYSMTMTTKDRAAKSQQTDGAQGDLDAESQNPPIPQSLPRVAMPSVGAP</sequence>
<comment type="caution">
    <text evidence="2">The sequence shown here is derived from an EMBL/GenBank/DDBJ whole genome shotgun (WGS) entry which is preliminary data.</text>
</comment>
<proteinExistence type="predicted"/>
<name>A0AAD9YP69_COLKA</name>
<gene>
    <name evidence="2" type="ORF">CKAH01_03942</name>
</gene>
<dbReference type="Proteomes" id="UP001281614">
    <property type="component" value="Unassembled WGS sequence"/>
</dbReference>
<feature type="region of interest" description="Disordered" evidence="1">
    <location>
        <begin position="176"/>
        <end position="301"/>
    </location>
</feature>
<evidence type="ECO:0000256" key="1">
    <source>
        <dbReference type="SAM" id="MobiDB-lite"/>
    </source>
</evidence>
<reference evidence="2" key="1">
    <citation type="submission" date="2023-02" db="EMBL/GenBank/DDBJ databases">
        <title>Colletotrichum kahawae CIFC_Que2 genome sequencing and assembly.</title>
        <authorList>
            <person name="Baroncelli R."/>
        </authorList>
    </citation>
    <scope>NUCLEOTIDE SEQUENCE</scope>
    <source>
        <strain evidence="2">CIFC_Que2</strain>
    </source>
</reference>
<organism evidence="2 3">
    <name type="scientific">Colletotrichum kahawae</name>
    <name type="common">Coffee berry disease fungus</name>
    <dbReference type="NCBI Taxonomy" id="34407"/>
    <lineage>
        <taxon>Eukaryota</taxon>
        <taxon>Fungi</taxon>
        <taxon>Dikarya</taxon>
        <taxon>Ascomycota</taxon>
        <taxon>Pezizomycotina</taxon>
        <taxon>Sordariomycetes</taxon>
        <taxon>Hypocreomycetidae</taxon>
        <taxon>Glomerellales</taxon>
        <taxon>Glomerellaceae</taxon>
        <taxon>Colletotrichum</taxon>
        <taxon>Colletotrichum gloeosporioides species complex</taxon>
    </lineage>
</organism>
<evidence type="ECO:0000313" key="3">
    <source>
        <dbReference type="Proteomes" id="UP001281614"/>
    </source>
</evidence>